<keyword evidence="2" id="KW-0472">Membrane</keyword>
<reference evidence="3 4" key="1">
    <citation type="submission" date="2022-09" db="EMBL/GenBank/DDBJ databases">
        <authorList>
            <person name="Palmer J.M."/>
        </authorList>
    </citation>
    <scope>NUCLEOTIDE SEQUENCE [LARGE SCALE GENOMIC DNA]</scope>
    <source>
        <strain evidence="3 4">DSM 7382</strain>
    </source>
</reference>
<evidence type="ECO:0000256" key="1">
    <source>
        <dbReference type="SAM" id="MobiDB-lite"/>
    </source>
</evidence>
<accession>A0AAW0F8J5</accession>
<keyword evidence="2" id="KW-1133">Transmembrane helix</keyword>
<keyword evidence="4" id="KW-1185">Reference proteome</keyword>
<organism evidence="3 4">
    <name type="scientific">Cerrena zonata</name>
    <dbReference type="NCBI Taxonomy" id="2478898"/>
    <lineage>
        <taxon>Eukaryota</taxon>
        <taxon>Fungi</taxon>
        <taxon>Dikarya</taxon>
        <taxon>Basidiomycota</taxon>
        <taxon>Agaricomycotina</taxon>
        <taxon>Agaricomycetes</taxon>
        <taxon>Polyporales</taxon>
        <taxon>Cerrenaceae</taxon>
        <taxon>Cerrena</taxon>
    </lineage>
</organism>
<evidence type="ECO:0000313" key="4">
    <source>
        <dbReference type="Proteomes" id="UP001385951"/>
    </source>
</evidence>
<proteinExistence type="predicted"/>
<protein>
    <submittedName>
        <fullName evidence="3">Uncharacterized protein</fullName>
    </submittedName>
</protein>
<comment type="caution">
    <text evidence="3">The sequence shown here is derived from an EMBL/GenBank/DDBJ whole genome shotgun (WGS) entry which is preliminary data.</text>
</comment>
<feature type="transmembrane region" description="Helical" evidence="2">
    <location>
        <begin position="41"/>
        <end position="59"/>
    </location>
</feature>
<dbReference type="Proteomes" id="UP001385951">
    <property type="component" value="Unassembled WGS sequence"/>
</dbReference>
<gene>
    <name evidence="3" type="ORF">QCA50_019814</name>
</gene>
<evidence type="ECO:0000313" key="3">
    <source>
        <dbReference type="EMBL" id="KAK7677220.1"/>
    </source>
</evidence>
<evidence type="ECO:0000256" key="2">
    <source>
        <dbReference type="SAM" id="Phobius"/>
    </source>
</evidence>
<sequence>MPYIPPIESVNVYQPPILDLPVPQPAEPVVIFYYKGSTTHASVLLFVAASATLMLAGAVSRHLKGIIYLFCSVIKYGASFAFSRSRFESMMSSDEPVEIIASAIESSLDGRQSVDTRSTVSSSADTEDR</sequence>
<dbReference type="EMBL" id="JASBNA010000093">
    <property type="protein sequence ID" value="KAK7677220.1"/>
    <property type="molecule type" value="Genomic_DNA"/>
</dbReference>
<feature type="region of interest" description="Disordered" evidence="1">
    <location>
        <begin position="108"/>
        <end position="129"/>
    </location>
</feature>
<feature type="compositionally biased region" description="Polar residues" evidence="1">
    <location>
        <begin position="109"/>
        <end position="129"/>
    </location>
</feature>
<name>A0AAW0F8J5_9APHY</name>
<feature type="transmembrane region" description="Helical" evidence="2">
    <location>
        <begin position="65"/>
        <end position="83"/>
    </location>
</feature>
<keyword evidence="2" id="KW-0812">Transmembrane</keyword>
<dbReference type="AlphaFoldDB" id="A0AAW0F8J5"/>